<proteinExistence type="inferred from homology"/>
<dbReference type="PANTHER" id="PTHR38537:SF8">
    <property type="entry name" value="FILAMIN-A"/>
    <property type="match status" value="1"/>
</dbReference>
<dbReference type="EMBL" id="KB097336">
    <property type="protein sequence ID" value="ESN97587.1"/>
    <property type="molecule type" value="Genomic_DNA"/>
</dbReference>
<dbReference type="OMA" id="GWANNYL"/>
<dbReference type="eggNOG" id="KOG0518">
    <property type="taxonomic scope" value="Eukaryota"/>
</dbReference>
<feature type="repeat" description="Filamin" evidence="3">
    <location>
        <begin position="610"/>
        <end position="701"/>
    </location>
</feature>
<evidence type="ECO:0000313" key="4">
    <source>
        <dbReference type="EMBL" id="ESN97587.1"/>
    </source>
</evidence>
<sequence length="828" mass="88173">MAPPVLATRVSGNSDGSVTVSYTPASSGVHDINVTYNDKAVAGVPLRLNVDAQDKHFVTAYGAGLNQGKSGEHLEFFVTGSPSNIDVKIEGPGKVDILKKEDLHGLVRFEYMAVNPGEYNVHIKHKGKPIHGSPFAAKLSGEGRKRSQISSPATSEYTLGGHDIDLANMVGTLKAPNGSTELCLLKKTSDTKLAIASFQPKQKGSYKIDVTQEGKPIKGSPFTISVNDQHVCAAGRVRLHGATSEATANTWNEIQIDISQAGFGSLAMSIEGGHRSDLDLVQKTQTEYILKFKPHEPGVYLLNIKFGDDHVTGSPFMVNVGGQPSGRIRETVVTEVKAVDIAEKNKECHLELKVPGTDPLDMEATVTTPSGQTELCEIRGLGDSLCSLKFKPKEDGVNTISLKYKGVHFAGSPFQYTVGKAPSGGTHRVEFGGPGVEQGEVESKNEFNVYYREGGPGTISIAIEGPSKAKINVVDRGNGYLTVCYVVTKEGDYGVHVKFNDEHVPESPAKVRVLPLSRDAKKVTFVALRDRGIDVNKPVSFSVQLNGAVGELKSHVHTPSGSVEDVYITDIDEDKWALRFTPKENGVFYVDVKLNEAHVPGSPVPFLVGKQASDPALVTANGPGLEKAEAGKVTKFSVQTVNAGAGTLIVQVDGPSKVALVCAEVDEGYDFTYTPLAPGVYMIMIKYSNVTIAGAPFKTVVTGAGKPSEIIETSLLAVETTEKKPGVARAKHFQGDATRVVAKGLGLQKGFTGRSATFTLDVKGAGQALLNLGMIGPSGNPVSELTYKKVKPTSYNVSFIAAEKGDHTLTIHWGADDIPGSPFTIPVA</sequence>
<dbReference type="SUPFAM" id="SSF81296">
    <property type="entry name" value="E set domains"/>
    <property type="match status" value="9"/>
</dbReference>
<dbReference type="EMBL" id="AMQM01006279">
    <property type="status" value="NOT_ANNOTATED_CDS"/>
    <property type="molecule type" value="Genomic_DNA"/>
</dbReference>
<feature type="repeat" description="Filamin" evidence="3">
    <location>
        <begin position="515"/>
        <end position="608"/>
    </location>
</feature>
<gene>
    <name evidence="5" type="primary">20206572</name>
    <name evidence="4" type="ORF">HELRODRAFT_178024</name>
</gene>
<feature type="repeat" description="Filamin" evidence="3">
    <location>
        <begin position="1"/>
        <end position="50"/>
    </location>
</feature>
<name>T1FCM3_HELRO</name>
<evidence type="ECO:0000313" key="5">
    <source>
        <dbReference type="EnsemblMetazoa" id="HelroP178024"/>
    </source>
</evidence>
<dbReference type="EnsemblMetazoa" id="HelroT178024">
    <property type="protein sequence ID" value="HelroP178024"/>
    <property type="gene ID" value="HelroG178024"/>
</dbReference>
<dbReference type="InterPro" id="IPR014756">
    <property type="entry name" value="Ig_E-set"/>
</dbReference>
<dbReference type="PANTHER" id="PTHR38537">
    <property type="entry name" value="JITTERBUG, ISOFORM N"/>
    <property type="match status" value="1"/>
</dbReference>
<feature type="repeat" description="Filamin" evidence="3">
    <location>
        <begin position="345"/>
        <end position="418"/>
    </location>
</feature>
<reference evidence="4 6" key="2">
    <citation type="journal article" date="2013" name="Nature">
        <title>Insights into bilaterian evolution from three spiralian genomes.</title>
        <authorList>
            <person name="Simakov O."/>
            <person name="Marletaz F."/>
            <person name="Cho S.J."/>
            <person name="Edsinger-Gonzales E."/>
            <person name="Havlak P."/>
            <person name="Hellsten U."/>
            <person name="Kuo D.H."/>
            <person name="Larsson T."/>
            <person name="Lv J."/>
            <person name="Arendt D."/>
            <person name="Savage R."/>
            <person name="Osoegawa K."/>
            <person name="de Jong P."/>
            <person name="Grimwood J."/>
            <person name="Chapman J.A."/>
            <person name="Shapiro H."/>
            <person name="Aerts A."/>
            <person name="Otillar R.P."/>
            <person name="Terry A.Y."/>
            <person name="Boore J.L."/>
            <person name="Grigoriev I.V."/>
            <person name="Lindberg D.R."/>
            <person name="Seaver E.C."/>
            <person name="Weisblat D.A."/>
            <person name="Putnam N.H."/>
            <person name="Rokhsar D.S."/>
        </authorList>
    </citation>
    <scope>NUCLEOTIDE SEQUENCE</scope>
</reference>
<protein>
    <submittedName>
        <fullName evidence="4 5">Uncharacterized protein</fullName>
    </submittedName>
</protein>
<feature type="repeat" description="Filamin" evidence="3">
    <location>
        <begin position="229"/>
        <end position="320"/>
    </location>
</feature>
<evidence type="ECO:0000256" key="2">
    <source>
        <dbReference type="ARBA" id="ARBA00022737"/>
    </source>
</evidence>
<dbReference type="Pfam" id="PF00630">
    <property type="entry name" value="Filamin"/>
    <property type="match status" value="9"/>
</dbReference>
<dbReference type="InterPro" id="IPR017868">
    <property type="entry name" value="Filamin/ABP280_repeat-like"/>
</dbReference>
<dbReference type="PROSITE" id="PS50194">
    <property type="entry name" value="FILAMIN_REPEAT"/>
    <property type="match status" value="9"/>
</dbReference>
<feature type="repeat" description="Filamin" evidence="3">
    <location>
        <begin position="137"/>
        <end position="226"/>
    </location>
</feature>
<feature type="repeat" description="Filamin" evidence="3">
    <location>
        <begin position="732"/>
        <end position="827"/>
    </location>
</feature>
<keyword evidence="6" id="KW-1185">Reference proteome</keyword>
<dbReference type="CTD" id="20206572"/>
<feature type="repeat" description="Filamin" evidence="3">
    <location>
        <begin position="421"/>
        <end position="513"/>
    </location>
</feature>
<evidence type="ECO:0000256" key="3">
    <source>
        <dbReference type="PROSITE-ProRule" id="PRU00087"/>
    </source>
</evidence>
<reference evidence="5" key="3">
    <citation type="submission" date="2015-06" db="UniProtKB">
        <authorList>
            <consortium name="EnsemblMetazoa"/>
        </authorList>
    </citation>
    <scope>IDENTIFICATION</scope>
</reference>
<dbReference type="GO" id="GO:0030036">
    <property type="term" value="P:actin cytoskeleton organization"/>
    <property type="evidence" value="ECO:0007669"/>
    <property type="project" value="InterPro"/>
</dbReference>
<dbReference type="STRING" id="6412.T1FCM3"/>
<dbReference type="Gene3D" id="2.60.40.10">
    <property type="entry name" value="Immunoglobulins"/>
    <property type="match status" value="9"/>
</dbReference>
<keyword evidence="2" id="KW-0677">Repeat</keyword>
<dbReference type="GO" id="GO:0051015">
    <property type="term" value="F:actin filament binding"/>
    <property type="evidence" value="ECO:0007669"/>
    <property type="project" value="InterPro"/>
</dbReference>
<dbReference type="SMART" id="SM00557">
    <property type="entry name" value="IG_FLMN"/>
    <property type="match status" value="8"/>
</dbReference>
<dbReference type="Proteomes" id="UP000015101">
    <property type="component" value="Unassembled WGS sequence"/>
</dbReference>
<accession>T1FCM3</accession>
<dbReference type="HOGENOM" id="CLU_339581_0_0_1"/>
<dbReference type="InParanoid" id="T1FCM3"/>
<reference evidence="6" key="1">
    <citation type="submission" date="2012-12" db="EMBL/GenBank/DDBJ databases">
        <authorList>
            <person name="Hellsten U."/>
            <person name="Grimwood J."/>
            <person name="Chapman J.A."/>
            <person name="Shapiro H."/>
            <person name="Aerts A."/>
            <person name="Otillar R.P."/>
            <person name="Terry A.Y."/>
            <person name="Boore J.L."/>
            <person name="Simakov O."/>
            <person name="Marletaz F."/>
            <person name="Cho S.-J."/>
            <person name="Edsinger-Gonzales E."/>
            <person name="Havlak P."/>
            <person name="Kuo D.-H."/>
            <person name="Larsson T."/>
            <person name="Lv J."/>
            <person name="Arendt D."/>
            <person name="Savage R."/>
            <person name="Osoegawa K."/>
            <person name="de Jong P."/>
            <person name="Lindberg D.R."/>
            <person name="Seaver E.C."/>
            <person name="Weisblat D.A."/>
            <person name="Putnam N.H."/>
            <person name="Grigoriev I.V."/>
            <person name="Rokhsar D.S."/>
        </authorList>
    </citation>
    <scope>NUCLEOTIDE SEQUENCE</scope>
</reference>
<dbReference type="FunFam" id="2.60.40.10:FF:000092">
    <property type="entry name" value="Filamin-B isoform B"/>
    <property type="match status" value="1"/>
</dbReference>
<dbReference type="InterPro" id="IPR001298">
    <property type="entry name" value="Filamin/ABP280_rpt"/>
</dbReference>
<dbReference type="InterPro" id="IPR044801">
    <property type="entry name" value="Filamin"/>
</dbReference>
<organism evidence="5 6">
    <name type="scientific">Helobdella robusta</name>
    <name type="common">Californian leech</name>
    <dbReference type="NCBI Taxonomy" id="6412"/>
    <lineage>
        <taxon>Eukaryota</taxon>
        <taxon>Metazoa</taxon>
        <taxon>Spiralia</taxon>
        <taxon>Lophotrochozoa</taxon>
        <taxon>Annelida</taxon>
        <taxon>Clitellata</taxon>
        <taxon>Hirudinea</taxon>
        <taxon>Rhynchobdellida</taxon>
        <taxon>Glossiphoniidae</taxon>
        <taxon>Helobdella</taxon>
    </lineage>
</organism>
<dbReference type="GeneID" id="20206572"/>
<dbReference type="KEGG" id="hro:HELRODRAFT_178024"/>
<dbReference type="AlphaFoldDB" id="T1FCM3"/>
<dbReference type="InterPro" id="IPR013783">
    <property type="entry name" value="Ig-like_fold"/>
</dbReference>
<dbReference type="RefSeq" id="XP_009024406.1">
    <property type="nucleotide sequence ID" value="XM_009026158.1"/>
</dbReference>
<evidence type="ECO:0000256" key="1">
    <source>
        <dbReference type="ARBA" id="ARBA00009238"/>
    </source>
</evidence>
<comment type="similarity">
    <text evidence="1">Belongs to the filamin family.</text>
</comment>
<feature type="repeat" description="Filamin" evidence="3">
    <location>
        <begin position="50"/>
        <end position="139"/>
    </location>
</feature>
<dbReference type="OrthoDB" id="5334309at2759"/>
<evidence type="ECO:0000313" key="6">
    <source>
        <dbReference type="Proteomes" id="UP000015101"/>
    </source>
</evidence>